<dbReference type="InterPro" id="IPR027356">
    <property type="entry name" value="NPH3_dom"/>
</dbReference>
<dbReference type="PROSITE" id="PS51649">
    <property type="entry name" value="NPH3"/>
    <property type="match status" value="1"/>
</dbReference>
<keyword evidence="1" id="KW-0833">Ubl conjugation pathway</keyword>
<comment type="similarity">
    <text evidence="2">Belongs to the NPH3 family.</text>
</comment>
<feature type="domain" description="NPH3" evidence="4">
    <location>
        <begin position="1"/>
        <end position="177"/>
    </location>
</feature>
<evidence type="ECO:0000259" key="4">
    <source>
        <dbReference type="PROSITE" id="PS51649"/>
    </source>
</evidence>
<protein>
    <recommendedName>
        <fullName evidence="4">NPH3 domain-containing protein</fullName>
    </recommendedName>
</protein>
<organism evidence="5 6">
    <name type="scientific">Ilex paraguariensis</name>
    <name type="common">yerba mate</name>
    <dbReference type="NCBI Taxonomy" id="185542"/>
    <lineage>
        <taxon>Eukaryota</taxon>
        <taxon>Viridiplantae</taxon>
        <taxon>Streptophyta</taxon>
        <taxon>Embryophyta</taxon>
        <taxon>Tracheophyta</taxon>
        <taxon>Spermatophyta</taxon>
        <taxon>Magnoliopsida</taxon>
        <taxon>eudicotyledons</taxon>
        <taxon>Gunneridae</taxon>
        <taxon>Pentapetalae</taxon>
        <taxon>asterids</taxon>
        <taxon>campanulids</taxon>
        <taxon>Aquifoliales</taxon>
        <taxon>Aquifoliaceae</taxon>
        <taxon>Ilex</taxon>
    </lineage>
</organism>
<evidence type="ECO:0000256" key="1">
    <source>
        <dbReference type="ARBA" id="ARBA00022786"/>
    </source>
</evidence>
<gene>
    <name evidence="5" type="ORF">ILEXP_LOCUS7908</name>
</gene>
<dbReference type="Pfam" id="PF03000">
    <property type="entry name" value="NPH3"/>
    <property type="match status" value="1"/>
</dbReference>
<dbReference type="EMBL" id="CAUOFW020001043">
    <property type="protein sequence ID" value="CAK9140456.1"/>
    <property type="molecule type" value="Genomic_DNA"/>
</dbReference>
<proteinExistence type="inferred from homology"/>
<reference evidence="5 6" key="1">
    <citation type="submission" date="2024-02" db="EMBL/GenBank/DDBJ databases">
        <authorList>
            <person name="Vignale AGUSTIN F."/>
            <person name="Sosa J E."/>
            <person name="Modenutti C."/>
        </authorList>
    </citation>
    <scope>NUCLEOTIDE SEQUENCE [LARGE SCALE GENOMIC DNA]</scope>
</reference>
<dbReference type="AlphaFoldDB" id="A0ABC8R7Y9"/>
<evidence type="ECO:0000256" key="3">
    <source>
        <dbReference type="SAM" id="MobiDB-lite"/>
    </source>
</evidence>
<feature type="region of interest" description="Disordered" evidence="3">
    <location>
        <begin position="194"/>
        <end position="214"/>
    </location>
</feature>
<dbReference type="PANTHER" id="PTHR32370">
    <property type="entry name" value="OS12G0117600 PROTEIN"/>
    <property type="match status" value="1"/>
</dbReference>
<dbReference type="InterPro" id="IPR043454">
    <property type="entry name" value="NPH3/RPT2-like"/>
</dbReference>
<dbReference type="Proteomes" id="UP001642360">
    <property type="component" value="Unassembled WGS sequence"/>
</dbReference>
<comment type="caution">
    <text evidence="5">The sequence shown here is derived from an EMBL/GenBank/DDBJ whole genome shotgun (WGS) entry which is preliminary data.</text>
</comment>
<accession>A0ABC8R7Y9</accession>
<evidence type="ECO:0000313" key="6">
    <source>
        <dbReference type="Proteomes" id="UP001642360"/>
    </source>
</evidence>
<evidence type="ECO:0000256" key="2">
    <source>
        <dbReference type="PROSITE-ProRule" id="PRU00982"/>
    </source>
</evidence>
<evidence type="ECO:0000313" key="5">
    <source>
        <dbReference type="EMBL" id="CAK9140456.1"/>
    </source>
</evidence>
<name>A0ABC8R7Y9_9AQUA</name>
<sequence>MLRSAIELEVNPECRNPFEVRIGKQLDEATIRDLSIPSQGYAKEEQYDTECVRRILKSFYCNYTGPDASGLIAVAELVEDFLAQVASDIDLKTSTFTSLADMSIAASEGTRRSSDGIYRAIDIYLDRHRYLTRSEREEACRLLDCNKMSPDACEHAAQNEWLPLRLVVQVLFVGQLKLRDTIAKEVSYDDRLKQLGDEEEGGEPARNSSSKEVLTEIEKMGSKALELERECCSMREEIQGDSCSGVKREKISMWKEMKRKFGCISSMHDCNCHVKKKKLHPR</sequence>
<keyword evidence="6" id="KW-1185">Reference proteome</keyword>